<dbReference type="Gene3D" id="3.30.540.10">
    <property type="entry name" value="Fructose-1,6-Bisphosphatase, subunit A, domain 1"/>
    <property type="match status" value="1"/>
</dbReference>
<dbReference type="EC" id="3.1.3.11" evidence="5"/>
<dbReference type="Gene3D" id="3.40.190.80">
    <property type="match status" value="1"/>
</dbReference>
<evidence type="ECO:0000259" key="13">
    <source>
        <dbReference type="Pfam" id="PF18913"/>
    </source>
</evidence>
<evidence type="ECO:0000256" key="3">
    <source>
        <dbReference type="ARBA" id="ARBA00005215"/>
    </source>
</evidence>
<dbReference type="GO" id="GO:0042132">
    <property type="term" value="F:fructose 1,6-bisphosphate 1-phosphatase activity"/>
    <property type="evidence" value="ECO:0007669"/>
    <property type="project" value="UniProtKB-EC"/>
</dbReference>
<dbReference type="PROSITE" id="PS00124">
    <property type="entry name" value="FBPASE"/>
    <property type="match status" value="1"/>
</dbReference>
<dbReference type="InterPro" id="IPR033391">
    <property type="entry name" value="FBPase_N"/>
</dbReference>
<accession>T1CDI0</accession>
<dbReference type="EMBL" id="AUZX01000633">
    <property type="protein sequence ID" value="EQD80492.1"/>
    <property type="molecule type" value="Genomic_DNA"/>
</dbReference>
<dbReference type="GO" id="GO:0030388">
    <property type="term" value="P:fructose 1,6-bisphosphate metabolic process"/>
    <property type="evidence" value="ECO:0007669"/>
    <property type="project" value="TreeGrafter"/>
</dbReference>
<protein>
    <recommendedName>
        <fullName evidence="5">fructose-bisphosphatase</fullName>
        <ecNumber evidence="5">3.1.3.11</ecNumber>
    </recommendedName>
</protein>
<keyword evidence="9" id="KW-0460">Magnesium</keyword>
<comment type="cofactor">
    <cofactor evidence="2">
        <name>Mg(2+)</name>
        <dbReference type="ChEBI" id="CHEBI:18420"/>
    </cofactor>
</comment>
<feature type="non-terminal residue" evidence="14">
    <location>
        <position position="1"/>
    </location>
</feature>
<dbReference type="PIRSF" id="PIRSF500210">
    <property type="entry name" value="FBPtase"/>
    <property type="match status" value="1"/>
</dbReference>
<evidence type="ECO:0000259" key="12">
    <source>
        <dbReference type="Pfam" id="PF00316"/>
    </source>
</evidence>
<evidence type="ECO:0000256" key="1">
    <source>
        <dbReference type="ARBA" id="ARBA00001273"/>
    </source>
</evidence>
<dbReference type="InterPro" id="IPR044015">
    <property type="entry name" value="FBPase_C_dom"/>
</dbReference>
<dbReference type="NCBIfam" id="NF006779">
    <property type="entry name" value="PRK09293.1-3"/>
    <property type="match status" value="1"/>
</dbReference>
<evidence type="ECO:0000256" key="8">
    <source>
        <dbReference type="ARBA" id="ARBA00022801"/>
    </source>
</evidence>
<dbReference type="GO" id="GO:0006000">
    <property type="term" value="P:fructose metabolic process"/>
    <property type="evidence" value="ECO:0007669"/>
    <property type="project" value="TreeGrafter"/>
</dbReference>
<dbReference type="Pfam" id="PF00316">
    <property type="entry name" value="FBPase"/>
    <property type="match status" value="1"/>
</dbReference>
<proteinExistence type="inferred from homology"/>
<organism evidence="14">
    <name type="scientific">mine drainage metagenome</name>
    <dbReference type="NCBI Taxonomy" id="410659"/>
    <lineage>
        <taxon>unclassified sequences</taxon>
        <taxon>metagenomes</taxon>
        <taxon>ecological metagenomes</taxon>
    </lineage>
</organism>
<dbReference type="InterPro" id="IPR020548">
    <property type="entry name" value="Fructose_bisphosphatase_AS"/>
</dbReference>
<sequence>IFSILRAPDGKEPEMQDYLKPGTEQVAAGYALYGPATLLVITVGKGTHGFTLDREVGNFILTHPDIQIPADTNEFAINTSNERFWEPPVIRYISECKAGKTGVRERDFNMRWIASMVAEVHRILIRGGIFLYPKDTKEPLKPGRLRLLYEANPMSMIVEQAGGLSSTGRERIMEVVPTQIHQRIAVILGSSHEVARAIQYHQEHDEGKGEPFSSPLFSERGLFRA</sequence>
<name>T1CDI0_9ZZZZ</name>
<keyword evidence="6" id="KW-0963">Cytoplasm</keyword>
<evidence type="ECO:0000256" key="7">
    <source>
        <dbReference type="ARBA" id="ARBA00022723"/>
    </source>
</evidence>
<gene>
    <name evidence="14" type="ORF">B1A_00838</name>
</gene>
<evidence type="ECO:0000256" key="11">
    <source>
        <dbReference type="SAM" id="MobiDB-lite"/>
    </source>
</evidence>
<comment type="caution">
    <text evidence="14">The sequence shown here is derived from an EMBL/GenBank/DDBJ whole genome shotgun (WGS) entry which is preliminary data.</text>
</comment>
<dbReference type="SUPFAM" id="SSF56655">
    <property type="entry name" value="Carbohydrate phosphatase"/>
    <property type="match status" value="1"/>
</dbReference>
<comment type="similarity">
    <text evidence="4">Belongs to the FBPase class 1 family.</text>
</comment>
<evidence type="ECO:0000256" key="4">
    <source>
        <dbReference type="ARBA" id="ARBA00010941"/>
    </source>
</evidence>
<evidence type="ECO:0000256" key="6">
    <source>
        <dbReference type="ARBA" id="ARBA00022490"/>
    </source>
</evidence>
<dbReference type="CDD" id="cd00354">
    <property type="entry name" value="FBPase"/>
    <property type="match status" value="1"/>
</dbReference>
<dbReference type="GO" id="GO:0005829">
    <property type="term" value="C:cytosol"/>
    <property type="evidence" value="ECO:0007669"/>
    <property type="project" value="TreeGrafter"/>
</dbReference>
<evidence type="ECO:0000256" key="10">
    <source>
        <dbReference type="ARBA" id="ARBA00023277"/>
    </source>
</evidence>
<keyword evidence="8" id="KW-0378">Hydrolase</keyword>
<keyword evidence="10" id="KW-0119">Carbohydrate metabolism</keyword>
<dbReference type="PANTHER" id="PTHR11556:SF35">
    <property type="entry name" value="SEDOHEPTULOSE-1,7-BISPHOSPHATASE, CHLOROPLASTIC"/>
    <property type="match status" value="1"/>
</dbReference>
<dbReference type="PANTHER" id="PTHR11556">
    <property type="entry name" value="FRUCTOSE-1,6-BISPHOSPHATASE-RELATED"/>
    <property type="match status" value="1"/>
</dbReference>
<dbReference type="InterPro" id="IPR000146">
    <property type="entry name" value="FBPase_class-1"/>
</dbReference>
<evidence type="ECO:0000313" key="14">
    <source>
        <dbReference type="EMBL" id="EQD80492.1"/>
    </source>
</evidence>
<reference evidence="14" key="2">
    <citation type="journal article" date="2014" name="ISME J.">
        <title>Microbial stratification in low pH oxic and suboxic macroscopic growths along an acid mine drainage.</title>
        <authorList>
            <person name="Mendez-Garcia C."/>
            <person name="Mesa V."/>
            <person name="Sprenger R.R."/>
            <person name="Richter M."/>
            <person name="Diez M.S."/>
            <person name="Solano J."/>
            <person name="Bargiela R."/>
            <person name="Golyshina O.V."/>
            <person name="Manteca A."/>
            <person name="Ramos J.L."/>
            <person name="Gallego J.R."/>
            <person name="Llorente I."/>
            <person name="Martins Dos Santos V.A."/>
            <person name="Jensen O.N."/>
            <person name="Pelaez A.I."/>
            <person name="Sanchez J."/>
            <person name="Ferrer M."/>
        </authorList>
    </citation>
    <scope>NUCLEOTIDE SEQUENCE</scope>
</reference>
<comment type="catalytic activity">
    <reaction evidence="1">
        <text>beta-D-fructose 1,6-bisphosphate + H2O = beta-D-fructose 6-phosphate + phosphate</text>
        <dbReference type="Rhea" id="RHEA:11064"/>
        <dbReference type="ChEBI" id="CHEBI:15377"/>
        <dbReference type="ChEBI" id="CHEBI:32966"/>
        <dbReference type="ChEBI" id="CHEBI:43474"/>
        <dbReference type="ChEBI" id="CHEBI:57634"/>
        <dbReference type="EC" id="3.1.3.11"/>
    </reaction>
</comment>
<comment type="pathway">
    <text evidence="3">Carbohydrate biosynthesis; Calvin cycle.</text>
</comment>
<evidence type="ECO:0000256" key="9">
    <source>
        <dbReference type="ARBA" id="ARBA00022842"/>
    </source>
</evidence>
<keyword evidence="7" id="KW-0479">Metal-binding</keyword>
<reference evidence="14" key="1">
    <citation type="submission" date="2013-08" db="EMBL/GenBank/DDBJ databases">
        <authorList>
            <person name="Mendez C."/>
            <person name="Richter M."/>
            <person name="Ferrer M."/>
            <person name="Sanchez J."/>
        </authorList>
    </citation>
    <scope>NUCLEOTIDE SEQUENCE</scope>
</reference>
<dbReference type="Pfam" id="PF18913">
    <property type="entry name" value="FBPase_C"/>
    <property type="match status" value="1"/>
</dbReference>
<dbReference type="PRINTS" id="PR00115">
    <property type="entry name" value="F16BPHPHTASE"/>
</dbReference>
<dbReference type="AlphaFoldDB" id="T1CDI0"/>
<dbReference type="GO" id="GO:0006094">
    <property type="term" value="P:gluconeogenesis"/>
    <property type="evidence" value="ECO:0007669"/>
    <property type="project" value="TreeGrafter"/>
</dbReference>
<evidence type="ECO:0000256" key="2">
    <source>
        <dbReference type="ARBA" id="ARBA00001946"/>
    </source>
</evidence>
<dbReference type="PIRSF" id="PIRSF000904">
    <property type="entry name" value="FBPtase_SBPase"/>
    <property type="match status" value="1"/>
</dbReference>
<dbReference type="GO" id="GO:0005986">
    <property type="term" value="P:sucrose biosynthetic process"/>
    <property type="evidence" value="ECO:0007669"/>
    <property type="project" value="TreeGrafter"/>
</dbReference>
<dbReference type="GO" id="GO:0046872">
    <property type="term" value="F:metal ion binding"/>
    <property type="evidence" value="ECO:0007669"/>
    <property type="project" value="UniProtKB-KW"/>
</dbReference>
<feature type="domain" description="Fructose-1-6-bisphosphatase class 1 C-terminal" evidence="13">
    <location>
        <begin position="68"/>
        <end position="201"/>
    </location>
</feature>
<dbReference type="FunFam" id="3.40.190.80:FF:000011">
    <property type="entry name" value="Fructose-1,6-bisphosphatase class 1"/>
    <property type="match status" value="1"/>
</dbReference>
<dbReference type="InterPro" id="IPR028343">
    <property type="entry name" value="FBPtase"/>
</dbReference>
<feature type="domain" description="Fructose-1-6-bisphosphatase class I N-terminal" evidence="12">
    <location>
        <begin position="1"/>
        <end position="64"/>
    </location>
</feature>
<evidence type="ECO:0000256" key="5">
    <source>
        <dbReference type="ARBA" id="ARBA00013093"/>
    </source>
</evidence>
<dbReference type="GO" id="GO:0006002">
    <property type="term" value="P:fructose 6-phosphate metabolic process"/>
    <property type="evidence" value="ECO:0007669"/>
    <property type="project" value="TreeGrafter"/>
</dbReference>
<feature type="region of interest" description="Disordered" evidence="11">
    <location>
        <begin position="202"/>
        <end position="225"/>
    </location>
</feature>